<dbReference type="Pfam" id="PF08634">
    <property type="entry name" value="Pet127"/>
    <property type="match status" value="1"/>
</dbReference>
<evidence type="ECO:0000256" key="1">
    <source>
        <dbReference type="SAM" id="MobiDB-lite"/>
    </source>
</evidence>
<protein>
    <recommendedName>
        <fullName evidence="4">Mitochondrial protein Pet127-domain-containing protein</fullName>
    </recommendedName>
</protein>
<dbReference type="GO" id="GO:0005740">
    <property type="term" value="C:mitochondrial envelope"/>
    <property type="evidence" value="ECO:0007669"/>
    <property type="project" value="TreeGrafter"/>
</dbReference>
<organism evidence="2 3">
    <name type="scientific">Yarrowia lipolytica</name>
    <name type="common">Candida lipolytica</name>
    <dbReference type="NCBI Taxonomy" id="4952"/>
    <lineage>
        <taxon>Eukaryota</taxon>
        <taxon>Fungi</taxon>
        <taxon>Dikarya</taxon>
        <taxon>Ascomycota</taxon>
        <taxon>Saccharomycotina</taxon>
        <taxon>Dipodascomycetes</taxon>
        <taxon>Dipodascales</taxon>
        <taxon>Dipodascales incertae sedis</taxon>
        <taxon>Yarrowia</taxon>
    </lineage>
</organism>
<feature type="compositionally biased region" description="Basic and acidic residues" evidence="1">
    <location>
        <begin position="78"/>
        <end position="88"/>
    </location>
</feature>
<dbReference type="KEGG" id="yli:2907530"/>
<dbReference type="Proteomes" id="UP000182444">
    <property type="component" value="Chromosome 1B"/>
</dbReference>
<dbReference type="VEuPathDB" id="FungiDB:YALI1_B17592g"/>
<dbReference type="eggNOG" id="ENOG502QPU6">
    <property type="taxonomic scope" value="Eukaryota"/>
</dbReference>
<dbReference type="GeneID" id="2907530"/>
<dbReference type="PANTHER" id="PTHR31014:SF0">
    <property type="entry name" value="MITOCHONDRIAL TRANSLATION SYSTEM COMPONENT PET127-RELATED"/>
    <property type="match status" value="1"/>
</dbReference>
<feature type="compositionally biased region" description="Basic residues" evidence="1">
    <location>
        <begin position="46"/>
        <end position="61"/>
    </location>
</feature>
<name>A0A1D8N7M0_YARLL</name>
<accession>A0A1D8N7M0</accession>
<dbReference type="InterPro" id="IPR013943">
    <property type="entry name" value="Pet127"/>
</dbReference>
<reference evidence="2 3" key="1">
    <citation type="journal article" date="2016" name="PLoS ONE">
        <title>Sequence Assembly of Yarrowia lipolytica Strain W29/CLIB89 Shows Transposable Element Diversity.</title>
        <authorList>
            <person name="Magnan C."/>
            <person name="Yu J."/>
            <person name="Chang I."/>
            <person name="Jahn E."/>
            <person name="Kanomata Y."/>
            <person name="Wu J."/>
            <person name="Zeller M."/>
            <person name="Oakes M."/>
            <person name="Baldi P."/>
            <person name="Sandmeyer S."/>
        </authorList>
    </citation>
    <scope>NUCLEOTIDE SEQUENCE [LARGE SCALE GENOMIC DNA]</scope>
    <source>
        <strain evidence="3">CLIB89(W29)</strain>
    </source>
</reference>
<dbReference type="PANTHER" id="PTHR31014">
    <property type="entry name" value="MITOCHONDRIAL TRANSLATION SYSTEM COMPONENT PET127-RELATED"/>
    <property type="match status" value="1"/>
</dbReference>
<gene>
    <name evidence="2" type="ORF">YALI1_B17592g</name>
</gene>
<evidence type="ECO:0008006" key="4">
    <source>
        <dbReference type="Google" id="ProtNLM"/>
    </source>
</evidence>
<dbReference type="EMBL" id="CP017554">
    <property type="protein sequence ID" value="AOW01638.1"/>
    <property type="molecule type" value="Genomic_DNA"/>
</dbReference>
<proteinExistence type="predicted"/>
<sequence length="939" mass="107430">MIRTASRVRLGNFDRLALRGFHVSAHFSNEVLEGQGHNQKSDVPARHHLSSRKRLLKKGPKSGKAGGKPGYKRPYHMNKGDNQNEGRSQDNQAFFEKNDGGSKGKGEHRKGEQKNSSNHNNNYSNSNNSNSNHNGNNGKKVTKDSQSGAMKDRETIKQELETRFWPEPKFTHKKVKPLKAPELPLLGDTKMLRHLKVPPSYAFPVNTRDQNNGTVPRKKVPEYLKPEKGVDPKMNLTYNPWDPDMIVGTISDKDVHLEAVEQDGDKPNVLPPTMKHETDTVLFKNSTVQTVRDARTGVYNFPQYVEDIVSTDELDMEAISGFTPPSKDQTLTRLANDTGATYFGSTSTLTPLLAQFHNLLSNFRPANLRSTSKWIEELTSKPTNVYRSPHVAEIHRRGNSFALGVDKVGDYESLLSKLGHSLEAFLTHTPEEYECLKKNPDMSKVTEEQVKEVRGRLDNTYAYSKISKFLTRSQLDCYDPRLPGTGTFDLKTRAVAGTRYDQVEAEMCHGTDYYVYRNVGQYESFEREYFDMARTVALKYSLQARIGRMDGIYVAYHNMKRFFGFQYFPLAVLDQLNHTAAMGEKENLEQDPKLWGAEIAKTHSVDVGCPDYRATRGVNPYVCVVEDAVESRASAIADKEFRLSMELISRVLDHTIGKMTAEEFDKHHQRVVFFADPNQAGRMIICVGSHDADEVAYSNAMSHKFHARLLKTDMQNRQMDKSFKYESWPWKIEEPREYELPEDQTTDIAQIALEEMKKMEDRYSPEDLLDACREMWKKSLKNLQVYELHVKNYVNQELVPLITDSNIHPSPTDETEWNVQYRLVKVSGPEVMLKKTYIKLLERKLRVTLNKRSDLNEEEETDVSEFSKVQRMYNKRGAEKLTEIDAIAEKLGNPVSLGVGKRHWLEYPEKIEEVEEVVEGKANETEEEVKVTETERVLA</sequence>
<feature type="region of interest" description="Disordered" evidence="1">
    <location>
        <begin position="35"/>
        <end position="150"/>
    </location>
</feature>
<evidence type="ECO:0000313" key="2">
    <source>
        <dbReference type="EMBL" id="AOW01638.1"/>
    </source>
</evidence>
<evidence type="ECO:0000313" key="3">
    <source>
        <dbReference type="Proteomes" id="UP000182444"/>
    </source>
</evidence>
<dbReference type="GO" id="GO:0000964">
    <property type="term" value="P:mitochondrial RNA 5'-end processing"/>
    <property type="evidence" value="ECO:0007669"/>
    <property type="project" value="TreeGrafter"/>
</dbReference>
<feature type="compositionally biased region" description="Basic and acidic residues" evidence="1">
    <location>
        <begin position="96"/>
        <end position="113"/>
    </location>
</feature>
<feature type="compositionally biased region" description="Low complexity" evidence="1">
    <location>
        <begin position="115"/>
        <end position="138"/>
    </location>
</feature>
<dbReference type="RefSeq" id="XP_500832.3">
    <property type="nucleotide sequence ID" value="XM_500832.3"/>
</dbReference>
<dbReference type="AlphaFoldDB" id="A0A1D8N7M0"/>
<feature type="region of interest" description="Disordered" evidence="1">
    <location>
        <begin position="919"/>
        <end position="939"/>
    </location>
</feature>
<dbReference type="VEuPathDB" id="FungiDB:YALI0_B13222g"/>